<keyword evidence="1" id="KW-0472">Membrane</keyword>
<dbReference type="Pfam" id="PF12769">
    <property type="entry name" value="PNTB_4TM"/>
    <property type="match status" value="1"/>
</dbReference>
<comment type="caution">
    <text evidence="3">The sequence shown here is derived from an EMBL/GenBank/DDBJ whole genome shotgun (WGS) entry which is preliminary data.</text>
</comment>
<evidence type="ECO:0000256" key="1">
    <source>
        <dbReference type="SAM" id="Phobius"/>
    </source>
</evidence>
<evidence type="ECO:0000313" key="4">
    <source>
        <dbReference type="Proteomes" id="UP000221538"/>
    </source>
</evidence>
<accession>A0A292ZI65</accession>
<name>A0A292ZI65_SPHSA</name>
<dbReference type="RefSeq" id="WP_099186164.1">
    <property type="nucleotide sequence ID" value="NZ_BEWI01000032.1"/>
</dbReference>
<dbReference type="EMBL" id="BEWI01000032">
    <property type="protein sequence ID" value="GAY22485.1"/>
    <property type="molecule type" value="Genomic_DNA"/>
</dbReference>
<keyword evidence="1" id="KW-1133">Transmembrane helix</keyword>
<protein>
    <recommendedName>
        <fullName evidence="2">NAD(P) transhydrogenase alpha subunit C-terminal domain-containing protein</fullName>
    </recommendedName>
</protein>
<sequence length="89" mass="9033">MTPFLLPCFLTACIVGALVAWRARPDEGWALVSVLQMLSSAILVGALIVAAEAGSSIARTLGLLAIVAGSAGFCGGLVAARRIGMPPRP</sequence>
<feature type="domain" description="NAD(P) transhydrogenase alpha subunit C-terminal" evidence="2">
    <location>
        <begin position="8"/>
        <end position="83"/>
    </location>
</feature>
<reference evidence="3 4" key="1">
    <citation type="journal article" date="2013" name="Biodegradation">
        <title>Occurrence of 4-tert-butylphenol (4-t-BP) biodegradation in an aquatic sample caused by the presence of Spirodela polyrrhiza and isolation of a 4-t-BP-utilizing bacterium.</title>
        <authorList>
            <person name="Ogata Y."/>
            <person name="Toyama T."/>
            <person name="Yu N."/>
            <person name="Wang X."/>
            <person name="Sei K."/>
            <person name="Ike M."/>
        </authorList>
    </citation>
    <scope>NUCLEOTIDE SEQUENCE [LARGE SCALE GENOMIC DNA]</scope>
    <source>
        <strain evidence="3 4">OMI</strain>
    </source>
</reference>
<evidence type="ECO:0000313" key="3">
    <source>
        <dbReference type="EMBL" id="GAY22485.1"/>
    </source>
</evidence>
<keyword evidence="1" id="KW-0812">Transmembrane</keyword>
<dbReference type="Proteomes" id="UP000221538">
    <property type="component" value="Unassembled WGS sequence"/>
</dbReference>
<proteinExistence type="predicted"/>
<organism evidence="3 4">
    <name type="scientific">Sphingobium fuliginis (strain ATCC 27551)</name>
    <dbReference type="NCBI Taxonomy" id="336203"/>
    <lineage>
        <taxon>Bacteria</taxon>
        <taxon>Pseudomonadati</taxon>
        <taxon>Pseudomonadota</taxon>
        <taxon>Alphaproteobacteria</taxon>
        <taxon>Sphingomonadales</taxon>
        <taxon>Sphingomonadaceae</taxon>
        <taxon>Sphingobium</taxon>
    </lineage>
</organism>
<feature type="transmembrane region" description="Helical" evidence="1">
    <location>
        <begin position="61"/>
        <end position="80"/>
    </location>
</feature>
<feature type="transmembrane region" description="Helical" evidence="1">
    <location>
        <begin position="30"/>
        <end position="49"/>
    </location>
</feature>
<gene>
    <name evidence="3" type="ORF">SFOMI_3042</name>
</gene>
<evidence type="ECO:0000259" key="2">
    <source>
        <dbReference type="Pfam" id="PF12769"/>
    </source>
</evidence>
<dbReference type="InterPro" id="IPR024605">
    <property type="entry name" value="NADP_transhyd_a_C"/>
</dbReference>
<reference evidence="3 4" key="2">
    <citation type="journal article" date="2013" name="Environ. Sci. Technol.">
        <title>The 4-tert-butylphenol-utilizing bacterium Sphingobium fuliginis OMI can degrade bisphenols via phenolic ring hydroxylation and meta-cleavage pathway.</title>
        <authorList>
            <person name="Ogata Y."/>
            <person name="Goda S."/>
            <person name="Toyama T."/>
            <person name="Sei K."/>
            <person name="Ike M."/>
        </authorList>
    </citation>
    <scope>NUCLEOTIDE SEQUENCE [LARGE SCALE GENOMIC DNA]</scope>
    <source>
        <strain evidence="3 4">OMI</strain>
    </source>
</reference>
<dbReference type="AlphaFoldDB" id="A0A292ZI65"/>